<organism evidence="1 2">
    <name type="scientific">Sphingobium cupriresistens LL01</name>
    <dbReference type="NCBI Taxonomy" id="1420583"/>
    <lineage>
        <taxon>Bacteria</taxon>
        <taxon>Pseudomonadati</taxon>
        <taxon>Pseudomonadota</taxon>
        <taxon>Alphaproteobacteria</taxon>
        <taxon>Sphingomonadales</taxon>
        <taxon>Sphingomonadaceae</taxon>
        <taxon>Sphingobium</taxon>
    </lineage>
</organism>
<evidence type="ECO:0000313" key="2">
    <source>
        <dbReference type="Proteomes" id="UP000052232"/>
    </source>
</evidence>
<accession>A0A0J7Y5C0</accession>
<evidence type="ECO:0000313" key="1">
    <source>
        <dbReference type="EMBL" id="KMS58578.1"/>
    </source>
</evidence>
<name>A0A0J7Y5C0_9SPHN</name>
<protein>
    <submittedName>
        <fullName evidence="1">Tail protein</fullName>
    </submittedName>
</protein>
<comment type="caution">
    <text evidence="1">The sequence shown here is derived from an EMBL/GenBank/DDBJ whole genome shotgun (WGS) entry which is preliminary data.</text>
</comment>
<dbReference type="RefSeq" id="WP_066603539.1">
    <property type="nucleotide sequence ID" value="NZ_KQ130434.1"/>
</dbReference>
<proteinExistence type="predicted"/>
<dbReference type="Proteomes" id="UP000052232">
    <property type="component" value="Unassembled WGS sequence"/>
</dbReference>
<dbReference type="InterPro" id="IPR006521">
    <property type="entry name" value="Tail_protein_I"/>
</dbReference>
<dbReference type="Pfam" id="PF09684">
    <property type="entry name" value="Tail_P2_I"/>
    <property type="match status" value="1"/>
</dbReference>
<sequence>MTYPTLLPSGSTPLQKALEQTAAGLLDIDVPLRDEWSPENCPIEDLPWLVWGLSIDIWKSSWSEQQKRDAAADAIASQRSKGTRASLRTVLDRFDQLIEIVEWHQDRETLDPFSFRLELPLLAQSDVFYDEALVGEIMRDIAQVKPARAHMLAVYRVRAEAQAWLVSAAQAGGLARLDSLADQTSALDPVWDSFLQTRDGEPILAREGDYLVVNPGPLNRTAIQRVERVA</sequence>
<keyword evidence="2" id="KW-1185">Reference proteome</keyword>
<dbReference type="STRING" id="1420583.V473_10855"/>
<dbReference type="NCBIfam" id="TIGR01634">
    <property type="entry name" value="tail_P2_I"/>
    <property type="match status" value="1"/>
</dbReference>
<reference evidence="1 2" key="1">
    <citation type="journal article" date="2015" name="G3 (Bethesda)">
        <title>Insights into Ongoing Evolution of the Hexachlorocyclohexane Catabolic Pathway from Comparative Genomics of Ten Sphingomonadaceae Strains.</title>
        <authorList>
            <person name="Pearce S.L."/>
            <person name="Oakeshott J.G."/>
            <person name="Pandey G."/>
        </authorList>
    </citation>
    <scope>NUCLEOTIDE SEQUENCE [LARGE SCALE GENOMIC DNA]</scope>
    <source>
        <strain evidence="1 2">LL01</strain>
    </source>
</reference>
<dbReference type="PATRIC" id="fig|1420583.3.peg.2184"/>
<dbReference type="EMBL" id="JACT01000001">
    <property type="protein sequence ID" value="KMS58578.1"/>
    <property type="molecule type" value="Genomic_DNA"/>
</dbReference>
<dbReference type="AlphaFoldDB" id="A0A0J7Y5C0"/>
<gene>
    <name evidence="1" type="ORF">V473_10855</name>
</gene>